<sequence length="287" mass="32835">MNFSFPSYSVLLCTLLILIIWNNVDGSRAMTDDVNKGNTNVLRLHSMDAHAHHHSSHMNHMKDSEIVFFKMEDLKIGKTMPIFFPRTDPSKSSQLLRKEKADTIPFSLEQLPNILQYFSFSQDSPQAKSMKYTLEQCETKPLEGEVKICATSLQSMLDFTHSALGEKIEVLYTSHLNQSKTLVQNYKIVEDPEAIEASNMVACHKMAYPYAVFYCHYQKSKNRIYRVSLVGENQERVDAISVCHLDTSMWSPAHPSFRVLGIEPGTSPVCHFFRADNYVWIPSRSEV</sequence>
<accession>A0A166IXA7</accession>
<evidence type="ECO:0000313" key="2">
    <source>
        <dbReference type="Proteomes" id="UP000077755"/>
    </source>
</evidence>
<dbReference type="SMART" id="SM01045">
    <property type="entry name" value="BURP"/>
    <property type="match status" value="1"/>
</dbReference>
<dbReference type="PANTHER" id="PTHR31236">
    <property type="entry name" value="BURP DOMAIN PROTEIN USPL1-LIKE"/>
    <property type="match status" value="1"/>
</dbReference>
<dbReference type="Gramene" id="KZN11590">
    <property type="protein sequence ID" value="KZN11590"/>
    <property type="gene ID" value="DCAR_004246"/>
</dbReference>
<dbReference type="PANTHER" id="PTHR31236:SF32">
    <property type="entry name" value="BURP DOMAIN PROTEIN USPL1-LIKE"/>
    <property type="match status" value="1"/>
</dbReference>
<dbReference type="InterPro" id="IPR044816">
    <property type="entry name" value="BURP"/>
</dbReference>
<dbReference type="OMA" id="MFFKIDD"/>
<reference evidence="1" key="1">
    <citation type="journal article" date="2016" name="Nat. Genet.">
        <title>A high-quality carrot genome assembly provides new insights into carotenoid accumulation and asterid genome evolution.</title>
        <authorList>
            <person name="Iorizzo M."/>
            <person name="Ellison S."/>
            <person name="Senalik D."/>
            <person name="Zeng P."/>
            <person name="Satapoomin P."/>
            <person name="Huang J."/>
            <person name="Bowman M."/>
            <person name="Iovene M."/>
            <person name="Sanseverino W."/>
            <person name="Cavagnaro P."/>
            <person name="Yildiz M."/>
            <person name="Macko-Podgorni A."/>
            <person name="Moranska E."/>
            <person name="Grzebelus E."/>
            <person name="Grzebelus D."/>
            <person name="Ashrafi H."/>
            <person name="Zheng Z."/>
            <person name="Cheng S."/>
            <person name="Spooner D."/>
            <person name="Van Deynze A."/>
            <person name="Simon P."/>
        </authorList>
    </citation>
    <scope>NUCLEOTIDE SEQUENCE</scope>
    <source>
        <tissue evidence="1">Leaf</tissue>
    </source>
</reference>
<gene>
    <name evidence="1" type="ORF">DCAR_0104554</name>
</gene>
<evidence type="ECO:0000313" key="1">
    <source>
        <dbReference type="EMBL" id="WOG85366.1"/>
    </source>
</evidence>
<protein>
    <submittedName>
        <fullName evidence="1">Uncharacterized protein</fullName>
    </submittedName>
</protein>
<dbReference type="InterPro" id="IPR004873">
    <property type="entry name" value="BURP_dom"/>
</dbReference>
<organism evidence="1 2">
    <name type="scientific">Daucus carota subsp. sativus</name>
    <name type="common">Carrot</name>
    <dbReference type="NCBI Taxonomy" id="79200"/>
    <lineage>
        <taxon>Eukaryota</taxon>
        <taxon>Viridiplantae</taxon>
        <taxon>Streptophyta</taxon>
        <taxon>Embryophyta</taxon>
        <taxon>Tracheophyta</taxon>
        <taxon>Spermatophyta</taxon>
        <taxon>Magnoliopsida</taxon>
        <taxon>eudicotyledons</taxon>
        <taxon>Gunneridae</taxon>
        <taxon>Pentapetalae</taxon>
        <taxon>asterids</taxon>
        <taxon>campanulids</taxon>
        <taxon>Apiales</taxon>
        <taxon>Apiaceae</taxon>
        <taxon>Apioideae</taxon>
        <taxon>Scandiceae</taxon>
        <taxon>Daucinae</taxon>
        <taxon>Daucus</taxon>
        <taxon>Daucus sect. Daucus</taxon>
    </lineage>
</organism>
<dbReference type="OrthoDB" id="1909293at2759"/>
<dbReference type="Proteomes" id="UP000077755">
    <property type="component" value="Chromosome 1"/>
</dbReference>
<proteinExistence type="predicted"/>
<dbReference type="Pfam" id="PF03181">
    <property type="entry name" value="BURP"/>
    <property type="match status" value="1"/>
</dbReference>
<dbReference type="PROSITE" id="PS51277">
    <property type="entry name" value="BURP"/>
    <property type="match status" value="1"/>
</dbReference>
<keyword evidence="2" id="KW-1185">Reference proteome</keyword>
<dbReference type="EMBL" id="CP093343">
    <property type="protein sequence ID" value="WOG85366.1"/>
    <property type="molecule type" value="Genomic_DNA"/>
</dbReference>
<dbReference type="AlphaFoldDB" id="A0A166IXA7"/>
<name>A0A166IXA7_DAUCS</name>
<dbReference type="KEGG" id="dcr:108193019"/>
<reference evidence="1" key="2">
    <citation type="submission" date="2022-03" db="EMBL/GenBank/DDBJ databases">
        <title>Draft title - Genomic analysis of global carrot germplasm unveils the trajectory of domestication and the origin of high carotenoid orange carrot.</title>
        <authorList>
            <person name="Iorizzo M."/>
            <person name="Ellison S."/>
            <person name="Senalik D."/>
            <person name="Macko-Podgorni A."/>
            <person name="Grzebelus D."/>
            <person name="Bostan H."/>
            <person name="Rolling W."/>
            <person name="Curaba J."/>
            <person name="Simon P."/>
        </authorList>
    </citation>
    <scope>NUCLEOTIDE SEQUENCE</scope>
    <source>
        <tissue evidence="1">Leaf</tissue>
    </source>
</reference>